<evidence type="ECO:0000313" key="1">
    <source>
        <dbReference type="EMBL" id="KRR18689.1"/>
    </source>
</evidence>
<keyword evidence="2" id="KW-1185">Reference proteome</keyword>
<reference evidence="1 2" key="1">
    <citation type="submission" date="2014-03" db="EMBL/GenBank/DDBJ databases">
        <title>Bradyrhizobium valentinum sp. nov., isolated from effective nodules of Lupinus mariae-josephae, a lupine endemic of basic-lime soils in Eastern Spain.</title>
        <authorList>
            <person name="Duran D."/>
            <person name="Rey L."/>
            <person name="Navarro A."/>
            <person name="Busquets A."/>
            <person name="Imperial J."/>
            <person name="Ruiz-Argueso T."/>
        </authorList>
    </citation>
    <scope>NUCLEOTIDE SEQUENCE [LARGE SCALE GENOMIC DNA]</scope>
    <source>
        <strain evidence="1 2">Ro19</strain>
    </source>
</reference>
<dbReference type="Proteomes" id="UP000052023">
    <property type="component" value="Unassembled WGS sequence"/>
</dbReference>
<dbReference type="AlphaFoldDB" id="A0A0R3MF49"/>
<sequence>MMVEKHPARLGSISFGRSKTVCTIRSISAFGAALDVAADEQVPNEFALTVIPDGDPRRCAVVWRKEKRIAVAFY</sequence>
<dbReference type="EMBL" id="LLYA01000192">
    <property type="protein sequence ID" value="KRR18689.1"/>
    <property type="molecule type" value="Genomic_DNA"/>
</dbReference>
<protein>
    <recommendedName>
        <fullName evidence="3">PilZ domain-containing protein</fullName>
    </recommendedName>
</protein>
<evidence type="ECO:0008006" key="3">
    <source>
        <dbReference type="Google" id="ProtNLM"/>
    </source>
</evidence>
<gene>
    <name evidence="1" type="ORF">CQ13_09510</name>
</gene>
<comment type="caution">
    <text evidence="1">The sequence shown here is derived from an EMBL/GenBank/DDBJ whole genome shotgun (WGS) entry which is preliminary data.</text>
</comment>
<accession>A0A0R3MF49</accession>
<evidence type="ECO:0000313" key="2">
    <source>
        <dbReference type="Proteomes" id="UP000052023"/>
    </source>
</evidence>
<organism evidence="1 2">
    <name type="scientific">Bradyrhizobium retamae</name>
    <dbReference type="NCBI Taxonomy" id="1300035"/>
    <lineage>
        <taxon>Bacteria</taxon>
        <taxon>Pseudomonadati</taxon>
        <taxon>Pseudomonadota</taxon>
        <taxon>Alphaproteobacteria</taxon>
        <taxon>Hyphomicrobiales</taxon>
        <taxon>Nitrobacteraceae</taxon>
        <taxon>Bradyrhizobium</taxon>
    </lineage>
</organism>
<name>A0A0R3MF49_9BRAD</name>
<proteinExistence type="predicted"/>